<evidence type="ECO:0000256" key="3">
    <source>
        <dbReference type="ARBA" id="ARBA00022695"/>
    </source>
</evidence>
<dbReference type="GO" id="GO:0005524">
    <property type="term" value="F:ATP binding"/>
    <property type="evidence" value="ECO:0007669"/>
    <property type="project" value="UniProtKB-KW"/>
</dbReference>
<dbReference type="GO" id="GO:0016773">
    <property type="term" value="F:phosphotransferase activity, alcohol group as acceptor"/>
    <property type="evidence" value="ECO:0007669"/>
    <property type="project" value="InterPro"/>
</dbReference>
<dbReference type="GO" id="GO:0016779">
    <property type="term" value="F:nucleotidyltransferase activity"/>
    <property type="evidence" value="ECO:0007669"/>
    <property type="project" value="UniProtKB-KW"/>
</dbReference>
<proteinExistence type="predicted"/>
<accession>A0A1I2AJL4</accession>
<dbReference type="STRING" id="655355.SAMN05216283_101147"/>
<protein>
    <recommendedName>
        <fullName evidence="1">D-glycero-beta-D-manno-heptose 1-phosphate adenylyltransferase</fullName>
        <ecNumber evidence="1">2.7.7.70</ecNumber>
    </recommendedName>
</protein>
<comment type="catalytic activity">
    <reaction evidence="7">
        <text>D-glycero-beta-D-manno-heptose 1-phosphate + ATP + H(+) = ADP-D-glycero-beta-D-manno-heptose + diphosphate</text>
        <dbReference type="Rhea" id="RHEA:27465"/>
        <dbReference type="ChEBI" id="CHEBI:15378"/>
        <dbReference type="ChEBI" id="CHEBI:30616"/>
        <dbReference type="ChEBI" id="CHEBI:33019"/>
        <dbReference type="ChEBI" id="CHEBI:59967"/>
        <dbReference type="ChEBI" id="CHEBI:61593"/>
        <dbReference type="EC" id="2.7.7.70"/>
    </reaction>
</comment>
<dbReference type="AlphaFoldDB" id="A0A1I2AJL4"/>
<evidence type="ECO:0000256" key="4">
    <source>
        <dbReference type="ARBA" id="ARBA00022741"/>
    </source>
</evidence>
<evidence type="ECO:0000259" key="8">
    <source>
        <dbReference type="Pfam" id="PF01467"/>
    </source>
</evidence>
<keyword evidence="6" id="KW-0119">Carbohydrate metabolism</keyword>
<reference evidence="9 10" key="1">
    <citation type="submission" date="2016-10" db="EMBL/GenBank/DDBJ databases">
        <authorList>
            <person name="de Groot N.N."/>
        </authorList>
    </citation>
    <scope>NUCLEOTIDE SEQUENCE [LARGE SCALE GENOMIC DNA]</scope>
    <source>
        <strain evidence="9 10">CGMCC 1.9156</strain>
    </source>
</reference>
<evidence type="ECO:0000256" key="7">
    <source>
        <dbReference type="ARBA" id="ARBA00047428"/>
    </source>
</evidence>
<dbReference type="InterPro" id="IPR004821">
    <property type="entry name" value="Cyt_trans-like"/>
</dbReference>
<evidence type="ECO:0000313" key="9">
    <source>
        <dbReference type="EMBL" id="SFE44205.1"/>
    </source>
</evidence>
<evidence type="ECO:0000256" key="2">
    <source>
        <dbReference type="ARBA" id="ARBA00022679"/>
    </source>
</evidence>
<dbReference type="NCBIfam" id="TIGR00125">
    <property type="entry name" value="cyt_tran_rel"/>
    <property type="match status" value="1"/>
</dbReference>
<keyword evidence="10" id="KW-1185">Reference proteome</keyword>
<feature type="domain" description="Cytidyltransferase-like" evidence="8">
    <location>
        <begin position="31"/>
        <end position="155"/>
    </location>
</feature>
<dbReference type="InterPro" id="IPR050385">
    <property type="entry name" value="Archaeal_FAD_synthase"/>
</dbReference>
<dbReference type="Gene3D" id="3.40.50.620">
    <property type="entry name" value="HUPs"/>
    <property type="match status" value="1"/>
</dbReference>
<dbReference type="PANTHER" id="PTHR43793">
    <property type="entry name" value="FAD SYNTHASE"/>
    <property type="match status" value="1"/>
</dbReference>
<dbReference type="InterPro" id="IPR014729">
    <property type="entry name" value="Rossmann-like_a/b/a_fold"/>
</dbReference>
<organism evidence="9 10">
    <name type="scientific">Sunxiuqinia elliptica</name>
    <dbReference type="NCBI Taxonomy" id="655355"/>
    <lineage>
        <taxon>Bacteria</taxon>
        <taxon>Pseudomonadati</taxon>
        <taxon>Bacteroidota</taxon>
        <taxon>Bacteroidia</taxon>
        <taxon>Marinilabiliales</taxon>
        <taxon>Prolixibacteraceae</taxon>
        <taxon>Sunxiuqinia</taxon>
    </lineage>
</organism>
<keyword evidence="2" id="KW-0808">Transferase</keyword>
<dbReference type="EC" id="2.7.7.70" evidence="1"/>
<dbReference type="GO" id="GO:0005975">
    <property type="term" value="P:carbohydrate metabolic process"/>
    <property type="evidence" value="ECO:0007669"/>
    <property type="project" value="InterPro"/>
</dbReference>
<sequence>MNELTAKIYPSCDAFFNTLKMWKTSNQKLVFTNGCFDLLHRGHIDSLLKSAALGDKLIVGLNTDRSVKQLKGSKRPLMDEQARALMLAALQMVDAVILFDKETPYDLIKFVQPDVLVKGNEYAIEEIAGYDIVLARGGTVETIELTKGYSTSALIQQIKDL</sequence>
<gene>
    <name evidence="9" type="ORF">SAMN05216283_101147</name>
</gene>
<dbReference type="EMBL" id="FONW01000001">
    <property type="protein sequence ID" value="SFE44205.1"/>
    <property type="molecule type" value="Genomic_DNA"/>
</dbReference>
<dbReference type="Proteomes" id="UP000198964">
    <property type="component" value="Unassembled WGS sequence"/>
</dbReference>
<dbReference type="SUPFAM" id="SSF52374">
    <property type="entry name" value="Nucleotidylyl transferase"/>
    <property type="match status" value="1"/>
</dbReference>
<name>A0A1I2AJL4_9BACT</name>
<dbReference type="InterPro" id="IPR011914">
    <property type="entry name" value="RfaE_dom_II"/>
</dbReference>
<evidence type="ECO:0000313" key="10">
    <source>
        <dbReference type="Proteomes" id="UP000198964"/>
    </source>
</evidence>
<dbReference type="PANTHER" id="PTHR43793:SF2">
    <property type="entry name" value="BIFUNCTIONAL PROTEIN HLDE"/>
    <property type="match status" value="1"/>
</dbReference>
<evidence type="ECO:0000256" key="5">
    <source>
        <dbReference type="ARBA" id="ARBA00022840"/>
    </source>
</evidence>
<keyword evidence="4" id="KW-0547">Nucleotide-binding</keyword>
<dbReference type="NCBIfam" id="TIGR02199">
    <property type="entry name" value="rfaE_dom_II"/>
    <property type="match status" value="1"/>
</dbReference>
<evidence type="ECO:0000256" key="6">
    <source>
        <dbReference type="ARBA" id="ARBA00023277"/>
    </source>
</evidence>
<keyword evidence="3" id="KW-0548">Nucleotidyltransferase</keyword>
<keyword evidence="5" id="KW-0067">ATP-binding</keyword>
<dbReference type="Pfam" id="PF01467">
    <property type="entry name" value="CTP_transf_like"/>
    <property type="match status" value="1"/>
</dbReference>
<evidence type="ECO:0000256" key="1">
    <source>
        <dbReference type="ARBA" id="ARBA00012519"/>
    </source>
</evidence>